<keyword evidence="6" id="KW-1185">Reference proteome</keyword>
<sequence length="401" mass="46842">MATVHVKLRSSVVEGKPGTLFFVLSHRGNTKQIKTIHKLFPPEWDPVSQHPLIPDNERSMYVQQVKMSLQESLIQLRSLIHSYPPGEPDILQQIVNRFNGKSPSLRLFSFIDKLQKQLEQNGQIKTAMSYHYAMRSFKTFREGRDIELAAIDSVVMSEYEYWLKRKNVTLNSISFYMRILRAIYNKAVAQELIIQRDPFKNVYTGIEKTRKRAVDENIILKLKKLDIKQPNLTFTRDLFLLSFYTRGMSFVDMAYLRKKDIREGIIYYKRRKTGQRLSVKLEPCMQRIIDKYAPHVPKELDYVLPIISSTDPLTAFKQYRNALSYYNRLLKKLSHLLGLHQSLSSYVSRHSWATIAYKRHIPLSIISEGMGHYSEMTTKIYLASLDQTLLDRANRTVLKGL</sequence>
<dbReference type="Gene3D" id="1.10.443.10">
    <property type="entry name" value="Intergrase catalytic core"/>
    <property type="match status" value="1"/>
</dbReference>
<name>H1DD41_9BACT</name>
<dbReference type="Gene3D" id="1.10.150.130">
    <property type="match status" value="1"/>
</dbReference>
<dbReference type="RefSeq" id="WP_009135173.1">
    <property type="nucleotide sequence ID" value="NZ_JH594596.1"/>
</dbReference>
<dbReference type="GO" id="GO:0003677">
    <property type="term" value="F:DNA binding"/>
    <property type="evidence" value="ECO:0007669"/>
    <property type="project" value="UniProtKB-KW"/>
</dbReference>
<feature type="domain" description="Tyr recombinase" evidence="4">
    <location>
        <begin position="208"/>
        <end position="394"/>
    </location>
</feature>
<dbReference type="InterPro" id="IPR010998">
    <property type="entry name" value="Integrase_recombinase_N"/>
</dbReference>
<dbReference type="InterPro" id="IPR002104">
    <property type="entry name" value="Integrase_catalytic"/>
</dbReference>
<proteinExistence type="inferred from homology"/>
<gene>
    <name evidence="5" type="ORF">HMPREF9449_00019</name>
</gene>
<comment type="caution">
    <text evidence="5">The sequence shown here is derived from an EMBL/GenBank/DDBJ whole genome shotgun (WGS) entry which is preliminary data.</text>
</comment>
<evidence type="ECO:0000313" key="5">
    <source>
        <dbReference type="EMBL" id="EHP51017.1"/>
    </source>
</evidence>
<dbReference type="AlphaFoldDB" id="H1DD41"/>
<keyword evidence="2" id="KW-0238">DNA-binding</keyword>
<evidence type="ECO:0000256" key="1">
    <source>
        <dbReference type="ARBA" id="ARBA00008857"/>
    </source>
</evidence>
<dbReference type="PATRIC" id="fig|742817.3.peg.18"/>
<evidence type="ECO:0000256" key="3">
    <source>
        <dbReference type="ARBA" id="ARBA00023172"/>
    </source>
</evidence>
<dbReference type="GO" id="GO:0015074">
    <property type="term" value="P:DNA integration"/>
    <property type="evidence" value="ECO:0007669"/>
    <property type="project" value="InterPro"/>
</dbReference>
<dbReference type="InterPro" id="IPR025269">
    <property type="entry name" value="SAM-like_dom"/>
</dbReference>
<dbReference type="SUPFAM" id="SSF56349">
    <property type="entry name" value="DNA breaking-rejoining enzymes"/>
    <property type="match status" value="1"/>
</dbReference>
<dbReference type="Pfam" id="PF00589">
    <property type="entry name" value="Phage_integrase"/>
    <property type="match status" value="1"/>
</dbReference>
<dbReference type="PROSITE" id="PS51898">
    <property type="entry name" value="TYR_RECOMBINASE"/>
    <property type="match status" value="1"/>
</dbReference>
<accession>H1DD41</accession>
<dbReference type="Proteomes" id="UP000004892">
    <property type="component" value="Unassembled WGS sequence"/>
</dbReference>
<evidence type="ECO:0000259" key="4">
    <source>
        <dbReference type="PROSITE" id="PS51898"/>
    </source>
</evidence>
<dbReference type="InterPro" id="IPR013762">
    <property type="entry name" value="Integrase-like_cat_sf"/>
</dbReference>
<dbReference type="GeneID" id="98067699"/>
<dbReference type="PANTHER" id="PTHR30349:SF64">
    <property type="entry name" value="PROPHAGE INTEGRASE INTD-RELATED"/>
    <property type="match status" value="1"/>
</dbReference>
<dbReference type="STRING" id="742817.HMPREF9449_00019"/>
<dbReference type="HOGENOM" id="CLU_033139_0_1_10"/>
<dbReference type="GO" id="GO:0006310">
    <property type="term" value="P:DNA recombination"/>
    <property type="evidence" value="ECO:0007669"/>
    <property type="project" value="UniProtKB-KW"/>
</dbReference>
<evidence type="ECO:0000313" key="6">
    <source>
        <dbReference type="Proteomes" id="UP000004892"/>
    </source>
</evidence>
<dbReference type="PANTHER" id="PTHR30349">
    <property type="entry name" value="PHAGE INTEGRASE-RELATED"/>
    <property type="match status" value="1"/>
</dbReference>
<protein>
    <recommendedName>
        <fullName evidence="4">Tyr recombinase domain-containing protein</fullName>
    </recommendedName>
</protein>
<dbReference type="Pfam" id="PF13102">
    <property type="entry name" value="Phage_int_SAM_5"/>
    <property type="match status" value="1"/>
</dbReference>
<organism evidence="5 6">
    <name type="scientific">Odoribacter laneus YIT 12061</name>
    <dbReference type="NCBI Taxonomy" id="742817"/>
    <lineage>
        <taxon>Bacteria</taxon>
        <taxon>Pseudomonadati</taxon>
        <taxon>Bacteroidota</taxon>
        <taxon>Bacteroidia</taxon>
        <taxon>Bacteroidales</taxon>
        <taxon>Odoribacteraceae</taxon>
        <taxon>Odoribacter</taxon>
    </lineage>
</organism>
<dbReference type="InterPro" id="IPR050090">
    <property type="entry name" value="Tyrosine_recombinase_XerCD"/>
</dbReference>
<dbReference type="InterPro" id="IPR011010">
    <property type="entry name" value="DNA_brk_join_enz"/>
</dbReference>
<reference evidence="5 6" key="1">
    <citation type="submission" date="2012-01" db="EMBL/GenBank/DDBJ databases">
        <title>The Genome Sequence of Odoribacter laneus YIT 12061.</title>
        <authorList>
            <consortium name="The Broad Institute Genome Sequencing Platform"/>
            <person name="Earl A."/>
            <person name="Ward D."/>
            <person name="Feldgarden M."/>
            <person name="Gevers D."/>
            <person name="Morotomi M."/>
            <person name="Young S.K."/>
            <person name="Zeng Q."/>
            <person name="Gargeya S."/>
            <person name="Fitzgerald M."/>
            <person name="Haas B."/>
            <person name="Abouelleil A."/>
            <person name="Alvarado L."/>
            <person name="Arachchi H.M."/>
            <person name="Berlin A."/>
            <person name="Chapman S.B."/>
            <person name="Gearin G."/>
            <person name="Goldberg J."/>
            <person name="Griggs A."/>
            <person name="Gujja S."/>
            <person name="Hansen M."/>
            <person name="Heiman D."/>
            <person name="Howarth C."/>
            <person name="Larimer J."/>
            <person name="Lui A."/>
            <person name="MacDonald P.J.P."/>
            <person name="McCowen C."/>
            <person name="Montmayeur A."/>
            <person name="Murphy C."/>
            <person name="Neiman D."/>
            <person name="Pearson M."/>
            <person name="Priest M."/>
            <person name="Roberts A."/>
            <person name="Saif S."/>
            <person name="Shea T."/>
            <person name="Sisk P."/>
            <person name="Stolte C."/>
            <person name="Sykes S."/>
            <person name="Wortman J."/>
            <person name="Nusbaum C."/>
            <person name="Birren B."/>
        </authorList>
    </citation>
    <scope>NUCLEOTIDE SEQUENCE [LARGE SCALE GENOMIC DNA]</scope>
    <source>
        <strain evidence="5 6">YIT 12061</strain>
    </source>
</reference>
<keyword evidence="3" id="KW-0233">DNA recombination</keyword>
<dbReference type="eggNOG" id="COG4974">
    <property type="taxonomic scope" value="Bacteria"/>
</dbReference>
<evidence type="ECO:0000256" key="2">
    <source>
        <dbReference type="ARBA" id="ARBA00023125"/>
    </source>
</evidence>
<comment type="similarity">
    <text evidence="1">Belongs to the 'phage' integrase family.</text>
</comment>
<dbReference type="EMBL" id="ADMC01000001">
    <property type="protein sequence ID" value="EHP51017.1"/>
    <property type="molecule type" value="Genomic_DNA"/>
</dbReference>
<dbReference type="CDD" id="cd01185">
    <property type="entry name" value="INTN1_C_like"/>
    <property type="match status" value="1"/>
</dbReference>